<dbReference type="PANTHER" id="PTHR38682:SF1">
    <property type="entry name" value="V-TYPE ATP SYNTHASE SUBUNIT C"/>
    <property type="match status" value="1"/>
</dbReference>
<gene>
    <name evidence="4" type="ORF">S12H4_19211</name>
</gene>
<dbReference type="InterPro" id="IPR002843">
    <property type="entry name" value="ATPase_V0-cplx_csu/dsu"/>
</dbReference>
<evidence type="ECO:0000256" key="3">
    <source>
        <dbReference type="ARBA" id="ARBA00023065"/>
    </source>
</evidence>
<dbReference type="Pfam" id="PF01992">
    <property type="entry name" value="vATP-synt_AC39"/>
    <property type="match status" value="1"/>
</dbReference>
<dbReference type="InterPro" id="IPR035067">
    <property type="entry name" value="V-type_ATPase_csu/dsu"/>
</dbReference>
<sequence length="197" mass="22391">MNLFDTRYPFMTAYLKGEEARLVTSDHISKMSKASDIQDILAIIRETDIGSYFKERPVETFDDLDEHLWGYFSDCLGRVEWFKPVPADMLRIMAAYVLKYDVLNIKSALQTVSTGRQAYMIPIGIVHSHGLLDELSSAENVDDIVELLTKCQLVNYTSALEECKIDGEGDSRLLAEAKLDEEYYRGLLNMTKDITDG</sequence>
<dbReference type="Gene3D" id="1.20.1690.10">
    <property type="entry name" value="V-type ATP synthase subunit C domain"/>
    <property type="match status" value="1"/>
</dbReference>
<evidence type="ECO:0000256" key="2">
    <source>
        <dbReference type="ARBA" id="ARBA00022448"/>
    </source>
</evidence>
<feature type="non-terminal residue" evidence="4">
    <location>
        <position position="197"/>
    </location>
</feature>
<dbReference type="InterPro" id="IPR050873">
    <property type="entry name" value="V-ATPase_V0D/AC39_subunit"/>
</dbReference>
<comment type="similarity">
    <text evidence="1">Belongs to the V-ATPase V0D/AC39 subunit family.</text>
</comment>
<proteinExistence type="inferred from homology"/>
<name>X1RN83_9ZZZZ</name>
<evidence type="ECO:0000256" key="1">
    <source>
        <dbReference type="ARBA" id="ARBA00006709"/>
    </source>
</evidence>
<dbReference type="InterPro" id="IPR036079">
    <property type="entry name" value="ATPase_csu/dsu_sf"/>
</dbReference>
<protein>
    <submittedName>
        <fullName evidence="4">Uncharacterized protein</fullName>
    </submittedName>
</protein>
<evidence type="ECO:0000313" key="4">
    <source>
        <dbReference type="EMBL" id="GAI82217.1"/>
    </source>
</evidence>
<organism evidence="4">
    <name type="scientific">marine sediment metagenome</name>
    <dbReference type="NCBI Taxonomy" id="412755"/>
    <lineage>
        <taxon>unclassified sequences</taxon>
        <taxon>metagenomes</taxon>
        <taxon>ecological metagenomes</taxon>
    </lineage>
</organism>
<dbReference type="Gene3D" id="1.10.132.50">
    <property type="entry name" value="ATP synthase (C/AC39) subunit, domain 3"/>
    <property type="match status" value="1"/>
</dbReference>
<accession>X1RN83</accession>
<comment type="caution">
    <text evidence="4">The sequence shown here is derived from an EMBL/GenBank/DDBJ whole genome shotgun (WGS) entry which is preliminary data.</text>
</comment>
<dbReference type="InterPro" id="IPR044911">
    <property type="entry name" value="V-type_ATPase_csu/dsu_dom_3"/>
</dbReference>
<keyword evidence="2" id="KW-0813">Transport</keyword>
<dbReference type="SUPFAM" id="SSF103486">
    <property type="entry name" value="V-type ATP synthase subunit C"/>
    <property type="match status" value="1"/>
</dbReference>
<keyword evidence="3" id="KW-0406">Ion transport</keyword>
<dbReference type="PANTHER" id="PTHR38682">
    <property type="entry name" value="V-TYPE ATP SYNTHASE SUBUNIT C"/>
    <property type="match status" value="1"/>
</dbReference>
<dbReference type="AlphaFoldDB" id="X1RN83"/>
<reference evidence="4" key="1">
    <citation type="journal article" date="2014" name="Front. Microbiol.">
        <title>High frequency of phylogenetically diverse reductive dehalogenase-homologous genes in deep subseafloor sedimentary metagenomes.</title>
        <authorList>
            <person name="Kawai M."/>
            <person name="Futagami T."/>
            <person name="Toyoda A."/>
            <person name="Takaki Y."/>
            <person name="Nishi S."/>
            <person name="Hori S."/>
            <person name="Arai W."/>
            <person name="Tsubouchi T."/>
            <person name="Morono Y."/>
            <person name="Uchiyama I."/>
            <person name="Ito T."/>
            <person name="Fujiyama A."/>
            <person name="Inagaki F."/>
            <person name="Takami H."/>
        </authorList>
    </citation>
    <scope>NUCLEOTIDE SEQUENCE</scope>
    <source>
        <strain evidence="4">Expedition CK06-06</strain>
    </source>
</reference>
<dbReference type="GO" id="GO:0046961">
    <property type="term" value="F:proton-transporting ATPase activity, rotational mechanism"/>
    <property type="evidence" value="ECO:0007669"/>
    <property type="project" value="InterPro"/>
</dbReference>
<dbReference type="EMBL" id="BARW01009579">
    <property type="protein sequence ID" value="GAI82217.1"/>
    <property type="molecule type" value="Genomic_DNA"/>
</dbReference>